<dbReference type="InterPro" id="IPR022291">
    <property type="entry name" value="Bacteriocin_synth_cyclodeHase"/>
</dbReference>
<keyword evidence="2" id="KW-1185">Reference proteome</keyword>
<accession>A0A0K1JLY6</accession>
<dbReference type="Gene3D" id="3.40.50.720">
    <property type="entry name" value="NAD(P)-binding Rossmann-like Domain"/>
    <property type="match status" value="1"/>
</dbReference>
<dbReference type="NCBIfam" id="TIGR03882">
    <property type="entry name" value="cyclo_dehyd_2"/>
    <property type="match status" value="1"/>
</dbReference>
<proteinExistence type="predicted"/>
<evidence type="ECO:0008006" key="3">
    <source>
        <dbReference type="Google" id="ProtNLM"/>
    </source>
</evidence>
<dbReference type="OrthoDB" id="4426339at2"/>
<gene>
    <name evidence="1" type="ORF">VV02_20085</name>
</gene>
<dbReference type="AlphaFoldDB" id="A0A0K1JLY6"/>
<evidence type="ECO:0000313" key="2">
    <source>
        <dbReference type="Proteomes" id="UP000066480"/>
    </source>
</evidence>
<dbReference type="KEGG" id="lmoi:VV02_20085"/>
<dbReference type="EMBL" id="CP011112">
    <property type="protein sequence ID" value="AKU17605.1"/>
    <property type="molecule type" value="Genomic_DNA"/>
</dbReference>
<organism evidence="1 2">
    <name type="scientific">Luteipulveratus mongoliensis</name>
    <dbReference type="NCBI Taxonomy" id="571913"/>
    <lineage>
        <taxon>Bacteria</taxon>
        <taxon>Bacillati</taxon>
        <taxon>Actinomycetota</taxon>
        <taxon>Actinomycetes</taxon>
        <taxon>Micrococcales</taxon>
        <taxon>Dermacoccaceae</taxon>
        <taxon>Luteipulveratus</taxon>
    </lineage>
</organism>
<dbReference type="RefSeq" id="WP_052594404.1">
    <property type="nucleotide sequence ID" value="NZ_CP011112.1"/>
</dbReference>
<name>A0A0K1JLY6_9MICO</name>
<sequence>MYPSDISPQIVALRAAPHANGVIQISLARLRALLLSGLSQEDRRLLLTLGATTTSGLRAVAANPRSSATASAAFEQLAEAAESAALTSPVASQVAVTGHGALAQAVRSVIRPYAARLTRSPDVLGPDEASYDVPDLAVGVSEMMIDVSQAQVWRDCGVPFLPVVHHGDRMSIGPVVAPQGGPCARCLELSQADRDPGRAALAAALAHDTPPTGDPDPALTALAAGLAGLTVRNVLTGHPVPAGVGLVVALPHPRVSHHSWRQHPRCPCVTMGS</sequence>
<dbReference type="STRING" id="571913.VV02_20085"/>
<reference evidence="1 2" key="1">
    <citation type="submission" date="2015-03" db="EMBL/GenBank/DDBJ databases">
        <title>Luteipulveratus halotolerans sp. nov., a novel actinobacterium (Dermacoccaceae) from Sarawak, Malaysia.</title>
        <authorList>
            <person name="Juboi H."/>
            <person name="Basik A."/>
            <person name="Shamsul S.S."/>
            <person name="Arnold P."/>
            <person name="Schmitt E.K."/>
            <person name="Sanglier J.-J."/>
            <person name="Yeo T."/>
        </authorList>
    </citation>
    <scope>NUCLEOTIDE SEQUENCE [LARGE SCALE GENOMIC DNA]</scope>
    <source>
        <strain evidence="1 2">MN07-A0370</strain>
    </source>
</reference>
<protein>
    <recommendedName>
        <fullName evidence="3">THIF-type NAD/FAD binding fold domain-containing protein</fullName>
    </recommendedName>
</protein>
<dbReference type="Proteomes" id="UP000066480">
    <property type="component" value="Chromosome"/>
</dbReference>
<evidence type="ECO:0000313" key="1">
    <source>
        <dbReference type="EMBL" id="AKU17605.1"/>
    </source>
</evidence>